<dbReference type="InterPro" id="IPR007166">
    <property type="entry name" value="Class3_signal_pept_motif"/>
</dbReference>
<evidence type="ECO:0000313" key="3">
    <source>
        <dbReference type="Proteomes" id="UP000250179"/>
    </source>
</evidence>
<keyword evidence="1" id="KW-0472">Membrane</keyword>
<accession>A0A2Z2MM75</accession>
<dbReference type="Proteomes" id="UP000250179">
    <property type="component" value="Chromosome"/>
</dbReference>
<proteinExistence type="predicted"/>
<dbReference type="Pfam" id="PF04021">
    <property type="entry name" value="Class_IIIsignal"/>
    <property type="match status" value="1"/>
</dbReference>
<dbReference type="OrthoDB" id="86113at2157"/>
<dbReference type="GeneID" id="33320716"/>
<organism evidence="2 3">
    <name type="scientific">Thermococcus profundus</name>
    <dbReference type="NCBI Taxonomy" id="49899"/>
    <lineage>
        <taxon>Archaea</taxon>
        <taxon>Methanobacteriati</taxon>
        <taxon>Methanobacteriota</taxon>
        <taxon>Thermococci</taxon>
        <taxon>Thermococcales</taxon>
        <taxon>Thermococcaceae</taxon>
        <taxon>Thermococcus</taxon>
    </lineage>
</organism>
<keyword evidence="1" id="KW-0812">Transmembrane</keyword>
<evidence type="ECO:0000313" key="2">
    <source>
        <dbReference type="EMBL" id="ASJ03531.1"/>
    </source>
</evidence>
<dbReference type="EMBL" id="CP014862">
    <property type="protein sequence ID" value="ASJ03531.1"/>
    <property type="molecule type" value="Genomic_DNA"/>
</dbReference>
<dbReference type="AlphaFoldDB" id="A0A2Z2MM75"/>
<keyword evidence="3" id="KW-1185">Reference proteome</keyword>
<protein>
    <recommendedName>
        <fullName evidence="4">Class III signal peptide-containing protein</fullName>
    </recommendedName>
</protein>
<reference evidence="2 3" key="1">
    <citation type="submission" date="2016-03" db="EMBL/GenBank/DDBJ databases">
        <title>Complete genome sequence of Thermococcus profundus strain DT5432.</title>
        <authorList>
            <person name="Oger P.M."/>
        </authorList>
    </citation>
    <scope>NUCLEOTIDE SEQUENCE [LARGE SCALE GENOMIC DNA]</scope>
    <source>
        <strain evidence="2 3">DT 5432</strain>
    </source>
</reference>
<feature type="transmembrane region" description="Helical" evidence="1">
    <location>
        <begin position="6"/>
        <end position="28"/>
    </location>
</feature>
<evidence type="ECO:0008006" key="4">
    <source>
        <dbReference type="Google" id="ProtNLM"/>
    </source>
</evidence>
<sequence length="60" mass="6512">MRRGQAAIEYLLMIAVALTMVLIVIRFIRQAAEQAGKTINDTAKTISEYLNEGVSNAGEG</sequence>
<evidence type="ECO:0000256" key="1">
    <source>
        <dbReference type="SAM" id="Phobius"/>
    </source>
</evidence>
<keyword evidence="1" id="KW-1133">Transmembrane helix</keyword>
<name>A0A2Z2MM75_THEPR</name>
<dbReference type="RefSeq" id="WP_088858787.1">
    <property type="nucleotide sequence ID" value="NZ_CP014862.1"/>
</dbReference>
<gene>
    <name evidence="2" type="ORF">A3L09_09830</name>
</gene>
<dbReference type="KEGG" id="tprf:A3L09_09830"/>